<dbReference type="GO" id="GO:0005654">
    <property type="term" value="C:nucleoplasm"/>
    <property type="evidence" value="ECO:0007669"/>
    <property type="project" value="UniProtKB-SubCell"/>
</dbReference>
<comment type="subcellular location">
    <subcellularLocation>
        <location evidence="1 13">Nucleus</location>
        <location evidence="1 13">Nucleoplasm</location>
    </subcellularLocation>
</comment>
<evidence type="ECO:0000256" key="5">
    <source>
        <dbReference type="ARBA" id="ARBA00022833"/>
    </source>
</evidence>
<keyword evidence="4 12" id="KW-0863">Zinc-finger</keyword>
<dbReference type="PROSITE" id="PS50950">
    <property type="entry name" value="ZF_THAP"/>
    <property type="match status" value="1"/>
</dbReference>
<evidence type="ECO:0000256" key="10">
    <source>
        <dbReference type="ARBA" id="ARBA00023242"/>
    </source>
</evidence>
<dbReference type="Bgee" id="ENSAMXG00000030653">
    <property type="expression patterns" value="Expressed in embryo and 2 other cell types or tissues"/>
</dbReference>
<dbReference type="InParanoid" id="A0A3B1IV84"/>
<protein>
    <recommendedName>
        <fullName evidence="13">THAP domain-containing protein 1</fullName>
    </recommendedName>
</protein>
<dbReference type="Gene3D" id="6.20.210.20">
    <property type="entry name" value="THAP domain"/>
    <property type="match status" value="1"/>
</dbReference>
<evidence type="ECO:0000256" key="9">
    <source>
        <dbReference type="ARBA" id="ARBA00023163"/>
    </source>
</evidence>
<dbReference type="GeneTree" id="ENSGT00940000168268"/>
<organism evidence="15 16">
    <name type="scientific">Astyanax mexicanus</name>
    <name type="common">Blind cave fish</name>
    <name type="synonym">Astyanax fasciatus mexicanus</name>
    <dbReference type="NCBI Taxonomy" id="7994"/>
    <lineage>
        <taxon>Eukaryota</taxon>
        <taxon>Metazoa</taxon>
        <taxon>Chordata</taxon>
        <taxon>Craniata</taxon>
        <taxon>Vertebrata</taxon>
        <taxon>Euteleostomi</taxon>
        <taxon>Actinopterygii</taxon>
        <taxon>Neopterygii</taxon>
        <taxon>Teleostei</taxon>
        <taxon>Ostariophysi</taxon>
        <taxon>Characiformes</taxon>
        <taxon>Characoidei</taxon>
        <taxon>Acestrorhamphidae</taxon>
        <taxon>Acestrorhamphinae</taxon>
        <taxon>Astyanax</taxon>
    </lineage>
</organism>
<comment type="similarity">
    <text evidence="2 13">Belongs to the THAP1 family.</text>
</comment>
<dbReference type="InterPro" id="IPR006612">
    <property type="entry name" value="THAP_Znf"/>
</dbReference>
<dbReference type="GO" id="GO:0001935">
    <property type="term" value="P:endothelial cell proliferation"/>
    <property type="evidence" value="ECO:0007669"/>
    <property type="project" value="UniProtKB-UniRule"/>
</dbReference>
<keyword evidence="7 13" id="KW-0175">Coiled coil</keyword>
<comment type="function">
    <text evidence="13">DNA-binding transcription regulator that regulates endothelial cell proliferation and G1/S cell-cycle progression. Specifically binds the 5'-[AT]NTNN[GT]GGCA[AGT]-3' core DNA sequence and acts by modulating expression of pRB-E2F cell-cycle target genes.</text>
</comment>
<reference evidence="16" key="2">
    <citation type="journal article" date="2014" name="Nat. Commun.">
        <title>The cavefish genome reveals candidate genes for eye loss.</title>
        <authorList>
            <person name="McGaugh S.E."/>
            <person name="Gross J.B."/>
            <person name="Aken B."/>
            <person name="Blin M."/>
            <person name="Borowsky R."/>
            <person name="Chalopin D."/>
            <person name="Hinaux H."/>
            <person name="Jeffery W.R."/>
            <person name="Keene A."/>
            <person name="Ma L."/>
            <person name="Minx P."/>
            <person name="Murphy D."/>
            <person name="O'Quin K.E."/>
            <person name="Retaux S."/>
            <person name="Rohner N."/>
            <person name="Searle S.M."/>
            <person name="Stahl B.A."/>
            <person name="Tabin C."/>
            <person name="Volff J.N."/>
            <person name="Yoshizawa M."/>
            <person name="Warren W.C."/>
        </authorList>
    </citation>
    <scope>NUCLEOTIDE SEQUENCE [LARGE SCALE GENOMIC DNA]</scope>
    <source>
        <strain evidence="16">female</strain>
    </source>
</reference>
<name>A0A3B1IV84_ASTMX</name>
<dbReference type="SMART" id="SM00980">
    <property type="entry name" value="THAP"/>
    <property type="match status" value="1"/>
</dbReference>
<sequence length="117" mass="13710">MTESSRRCYCSVPACSNSKQRHPYLSFHDFPKDEGLRKSWVRLIRRDEGLFFNILRGSTHVCSLHFDSADIYVSKSGRKRLKPGALPRRFTITTVRALILQVCMQLQRLVIHQYIRL</sequence>
<keyword evidence="16" id="KW-1185">Reference proteome</keyword>
<dbReference type="AlphaFoldDB" id="A0A3B1IV84"/>
<proteinExistence type="inferred from homology"/>
<dbReference type="InterPro" id="IPR038441">
    <property type="entry name" value="THAP_Znf_sf"/>
</dbReference>
<keyword evidence="5" id="KW-0862">Zinc</keyword>
<feature type="domain" description="THAP-type" evidence="14">
    <location>
        <begin position="1"/>
        <end position="90"/>
    </location>
</feature>
<keyword evidence="9 13" id="KW-0804">Transcription</keyword>
<reference evidence="15" key="3">
    <citation type="submission" date="2025-08" db="UniProtKB">
        <authorList>
            <consortium name="Ensembl"/>
        </authorList>
    </citation>
    <scope>IDENTIFICATION</scope>
</reference>
<evidence type="ECO:0000256" key="6">
    <source>
        <dbReference type="ARBA" id="ARBA00023015"/>
    </source>
</evidence>
<evidence type="ECO:0000256" key="12">
    <source>
        <dbReference type="PROSITE-ProRule" id="PRU00309"/>
    </source>
</evidence>
<dbReference type="STRING" id="7994.ENSAMXP00000032994"/>
<reference evidence="16" key="1">
    <citation type="submission" date="2013-03" db="EMBL/GenBank/DDBJ databases">
        <authorList>
            <person name="Jeffery W."/>
            <person name="Warren W."/>
            <person name="Wilson R.K."/>
        </authorList>
    </citation>
    <scope>NUCLEOTIDE SEQUENCE</scope>
    <source>
        <strain evidence="16">female</strain>
    </source>
</reference>
<evidence type="ECO:0000256" key="7">
    <source>
        <dbReference type="ARBA" id="ARBA00023054"/>
    </source>
</evidence>
<dbReference type="GO" id="GO:0043565">
    <property type="term" value="F:sequence-specific DNA binding"/>
    <property type="evidence" value="ECO:0007669"/>
    <property type="project" value="UniProtKB-UniRule"/>
</dbReference>
<dbReference type="SMART" id="SM00692">
    <property type="entry name" value="DM3"/>
    <property type="match status" value="1"/>
</dbReference>
<accession>A0A3B1IV84</accession>
<dbReference type="Pfam" id="PF05485">
    <property type="entry name" value="THAP"/>
    <property type="match status" value="1"/>
</dbReference>
<dbReference type="Ensembl" id="ENSAMXT00000047896.1">
    <property type="protein sequence ID" value="ENSAMXP00000032994.1"/>
    <property type="gene ID" value="ENSAMXG00000030653.1"/>
</dbReference>
<evidence type="ECO:0000256" key="13">
    <source>
        <dbReference type="RuleBase" id="RU369073"/>
    </source>
</evidence>
<dbReference type="GO" id="GO:0008270">
    <property type="term" value="F:zinc ion binding"/>
    <property type="evidence" value="ECO:0007669"/>
    <property type="project" value="UniProtKB-KW"/>
</dbReference>
<dbReference type="GO" id="GO:0003700">
    <property type="term" value="F:DNA-binding transcription factor activity"/>
    <property type="evidence" value="ECO:0007669"/>
    <property type="project" value="UniProtKB-UniRule"/>
</dbReference>
<evidence type="ECO:0000256" key="3">
    <source>
        <dbReference type="ARBA" id="ARBA00022723"/>
    </source>
</evidence>
<dbReference type="PANTHER" id="PTHR46600:SF1">
    <property type="entry name" value="THAP DOMAIN-CONTAINING PROTEIN 1"/>
    <property type="match status" value="1"/>
</dbReference>
<keyword evidence="3" id="KW-0479">Metal-binding</keyword>
<keyword evidence="10 13" id="KW-0539">Nucleus</keyword>
<evidence type="ECO:0000256" key="8">
    <source>
        <dbReference type="ARBA" id="ARBA00023125"/>
    </source>
</evidence>
<keyword evidence="8 12" id="KW-0238">DNA-binding</keyword>
<evidence type="ECO:0000313" key="15">
    <source>
        <dbReference type="Ensembl" id="ENSAMXP00000032994.1"/>
    </source>
</evidence>
<evidence type="ECO:0000256" key="1">
    <source>
        <dbReference type="ARBA" id="ARBA00004642"/>
    </source>
</evidence>
<evidence type="ECO:0000256" key="11">
    <source>
        <dbReference type="ARBA" id="ARBA00023306"/>
    </source>
</evidence>
<keyword evidence="11 13" id="KW-0131">Cell cycle</keyword>
<dbReference type="SUPFAM" id="SSF57716">
    <property type="entry name" value="Glucocorticoid receptor-like (DNA-binding domain)"/>
    <property type="match status" value="1"/>
</dbReference>
<keyword evidence="6 13" id="KW-0805">Transcription regulation</keyword>
<evidence type="ECO:0000259" key="14">
    <source>
        <dbReference type="PROSITE" id="PS50950"/>
    </source>
</evidence>
<dbReference type="InterPro" id="IPR026516">
    <property type="entry name" value="THAP1/10"/>
</dbReference>
<evidence type="ECO:0000313" key="16">
    <source>
        <dbReference type="Proteomes" id="UP000018467"/>
    </source>
</evidence>
<dbReference type="PANTHER" id="PTHR46600">
    <property type="entry name" value="THAP DOMAIN-CONTAINING"/>
    <property type="match status" value="1"/>
</dbReference>
<evidence type="ECO:0000256" key="4">
    <source>
        <dbReference type="ARBA" id="ARBA00022771"/>
    </source>
</evidence>
<evidence type="ECO:0000256" key="2">
    <source>
        <dbReference type="ARBA" id="ARBA00006177"/>
    </source>
</evidence>
<dbReference type="Proteomes" id="UP000018467">
    <property type="component" value="Unassembled WGS sequence"/>
</dbReference>
<reference evidence="15" key="4">
    <citation type="submission" date="2025-09" db="UniProtKB">
        <authorList>
            <consortium name="Ensembl"/>
        </authorList>
    </citation>
    <scope>IDENTIFICATION</scope>
</reference>